<sequence>MTGKKQALELSDKGIQFPPPPEKRLTEFKSELDPITFEVLRNAFVNIVDQMAEQLLRTCYSFVIYCRDFSSGLSDPQGNLVMQGTGDIAAHVGTLHYTCKAVIEEFGDDINPGDVFIINDPFRGGSHFNDTRILRPMFYKGELIGWSQANGHWADMGGATPGSFNITALDHMGEGLRITPVRIWSKGVWLEDVAKMIAANTRNPGDVIGDMQAQAEATAVAEREIMRLCDKYGVETIKTAFREVQDWVEVLMRNRLAELPDGTWYAEDYIDQDPKLEEGLIPIKIKFTIDGNHAHYDLSGSHPQISTFLNAAYGGSFAGIVAGTKYQFPDLPLNSGLYRAVTVNVGEPGTVVNAEWPSPCAGFCSGPFEKLMNSVFGLWADIMPERTMGCAFNLEYLLVGGRDTRLQGRPYFMWYDWMAGGWGGRNGRDGFNATAPVFGAQYGIQPLEGQERLAPVLTKCHDFVQDSAGPGEARGGLGAEKGGSVFEGERIVVSYCCDRERSVTWGMWGGLPSIPHGVWLNKGTEKERYLGSIFSNLPIELDDVFTRPSAGGGGVGDPLMRDPKLVCEDVADEYVSVERARIDYGVVIRVVDADLAQYEVDAAATAKERERIAAARLGWLDEDAEAIAARYRSGELNVMDCVRQYGVILDWGNGQLLVNTTQQFREMMKRRVAPYWGKSLAVLSLEAKERVQIAA</sequence>
<dbReference type="EMBL" id="QTUJ01000002">
    <property type="protein sequence ID" value="REF69475.1"/>
    <property type="molecule type" value="Genomic_DNA"/>
</dbReference>
<dbReference type="GO" id="GO:0017168">
    <property type="term" value="F:5-oxoprolinase (ATP-hydrolyzing) activity"/>
    <property type="evidence" value="ECO:0007669"/>
    <property type="project" value="TreeGrafter"/>
</dbReference>
<dbReference type="GO" id="GO:0005829">
    <property type="term" value="C:cytosol"/>
    <property type="evidence" value="ECO:0007669"/>
    <property type="project" value="TreeGrafter"/>
</dbReference>
<gene>
    <name evidence="2" type="ORF">BDD41_2179</name>
</gene>
<dbReference type="RefSeq" id="WP_116221777.1">
    <property type="nucleotide sequence ID" value="NZ_CP038197.1"/>
</dbReference>
<dbReference type="AlphaFoldDB" id="A0A3D9XG40"/>
<dbReference type="PANTHER" id="PTHR11365">
    <property type="entry name" value="5-OXOPROLINASE RELATED"/>
    <property type="match status" value="1"/>
</dbReference>
<dbReference type="PANTHER" id="PTHR11365:SF23">
    <property type="entry name" value="HYPOTHETICAL 5-OXOPROLINASE (EUROFUNG)-RELATED"/>
    <property type="match status" value="1"/>
</dbReference>
<accession>A0A3D9XG40</accession>
<dbReference type="Proteomes" id="UP000256941">
    <property type="component" value="Unassembled WGS sequence"/>
</dbReference>
<dbReference type="GO" id="GO:0006749">
    <property type="term" value="P:glutathione metabolic process"/>
    <property type="evidence" value="ECO:0007669"/>
    <property type="project" value="TreeGrafter"/>
</dbReference>
<dbReference type="InterPro" id="IPR003692">
    <property type="entry name" value="Hydantoinase_B"/>
</dbReference>
<protein>
    <submittedName>
        <fullName evidence="2">N-methylhydantoinase B</fullName>
    </submittedName>
</protein>
<comment type="caution">
    <text evidence="2">The sequence shown here is derived from an EMBL/GenBank/DDBJ whole genome shotgun (WGS) entry which is preliminary data.</text>
</comment>
<evidence type="ECO:0000313" key="3">
    <source>
        <dbReference type="Proteomes" id="UP000256941"/>
    </source>
</evidence>
<dbReference type="InterPro" id="IPR045079">
    <property type="entry name" value="Oxoprolinase-like"/>
</dbReference>
<evidence type="ECO:0000259" key="1">
    <source>
        <dbReference type="Pfam" id="PF02538"/>
    </source>
</evidence>
<evidence type="ECO:0000313" key="2">
    <source>
        <dbReference type="EMBL" id="REF69475.1"/>
    </source>
</evidence>
<proteinExistence type="predicted"/>
<organism evidence="2 3">
    <name type="scientific">Paracoccus versutus</name>
    <name type="common">Thiobacillus versutus</name>
    <dbReference type="NCBI Taxonomy" id="34007"/>
    <lineage>
        <taxon>Bacteria</taxon>
        <taxon>Pseudomonadati</taxon>
        <taxon>Pseudomonadota</taxon>
        <taxon>Alphaproteobacteria</taxon>
        <taxon>Rhodobacterales</taxon>
        <taxon>Paracoccaceae</taxon>
        <taxon>Paracoccus</taxon>
    </lineage>
</organism>
<name>A0A3D9XG40_PARVE</name>
<dbReference type="Pfam" id="PF02538">
    <property type="entry name" value="Hydantoinase_B"/>
    <property type="match status" value="1"/>
</dbReference>
<reference evidence="2 3" key="1">
    <citation type="submission" date="2018-08" db="EMBL/GenBank/DDBJ databases">
        <title>Genomic Encyclopedia of Archaeal and Bacterial Type Strains, Phase II (KMG-II): from individual species to whole genera.</title>
        <authorList>
            <person name="Goeker M."/>
        </authorList>
    </citation>
    <scope>NUCLEOTIDE SEQUENCE [LARGE SCALE GENOMIC DNA]</scope>
    <source>
        <strain evidence="2 3">DSM 17099</strain>
    </source>
</reference>
<feature type="domain" description="Hydantoinase B/oxoprolinase" evidence="1">
    <location>
        <begin position="33"/>
        <end position="558"/>
    </location>
</feature>